<sequence length="371" mass="39907" precursor="true">MRSLIVACVLVVLAVPSSFAQAGKLSRARTAVRGPQTSSNDDDQQTAPPASSNASSKSSGGKLSQARNEVRRPSAPQPAPAPAPPAADPPPHHSGGGSYHRPPTRSHGGSHFGFFMSSQPCPTPPVRWSHPVHACPPVYTCRPAVTCTPAPVYVVSEPAVVLETPAEPVEYEERIVPEITEHYQWMFTRYPYELPGAGFMANTTADIGSNWFGRAQMEMGSDFDGLDRIGFGLLVEHSSGLGIDFDWDSYSEDLPGGGHDELHLGEFDLLYRVAESERSLVRLGLGTVWLGDSYDTDYGINFTLKADFAPVDPIVLSGELDLGTIGDAEHLHAAGTVGAMIGRCELYGGYDYQRIGDVELAGPLLGLRVWF</sequence>
<evidence type="ECO:0000313" key="3">
    <source>
        <dbReference type="EMBL" id="QDU53848.1"/>
    </source>
</evidence>
<gene>
    <name evidence="3" type="ORF">Pan181_00260</name>
</gene>
<keyword evidence="2" id="KW-0732">Signal</keyword>
<name>A0A518AGK1_9BACT</name>
<keyword evidence="4" id="KW-1185">Reference proteome</keyword>
<dbReference type="EMBL" id="CP036278">
    <property type="protein sequence ID" value="QDU53848.1"/>
    <property type="molecule type" value="Genomic_DNA"/>
</dbReference>
<protein>
    <recommendedName>
        <fullName evidence="5">Outer membrane protein beta-barrel domain-containing protein</fullName>
    </recommendedName>
</protein>
<feature type="compositionally biased region" description="Pro residues" evidence="1">
    <location>
        <begin position="75"/>
        <end position="89"/>
    </location>
</feature>
<proteinExistence type="predicted"/>
<feature type="compositionally biased region" description="Polar residues" evidence="1">
    <location>
        <begin position="35"/>
        <end position="49"/>
    </location>
</feature>
<feature type="region of interest" description="Disordered" evidence="1">
    <location>
        <begin position="22"/>
        <end position="111"/>
    </location>
</feature>
<evidence type="ECO:0000256" key="1">
    <source>
        <dbReference type="SAM" id="MobiDB-lite"/>
    </source>
</evidence>
<feature type="compositionally biased region" description="Low complexity" evidence="1">
    <location>
        <begin position="50"/>
        <end position="64"/>
    </location>
</feature>
<dbReference type="Proteomes" id="UP000315750">
    <property type="component" value="Chromosome"/>
</dbReference>
<accession>A0A518AGK1</accession>
<dbReference type="RefSeq" id="WP_145244899.1">
    <property type="nucleotide sequence ID" value="NZ_CP036278.1"/>
</dbReference>
<dbReference type="AlphaFoldDB" id="A0A518AGK1"/>
<dbReference type="OrthoDB" id="272730at2"/>
<evidence type="ECO:0000313" key="4">
    <source>
        <dbReference type="Proteomes" id="UP000315750"/>
    </source>
</evidence>
<organism evidence="3 4">
    <name type="scientific">Aeoliella mucimassa</name>
    <dbReference type="NCBI Taxonomy" id="2527972"/>
    <lineage>
        <taxon>Bacteria</taxon>
        <taxon>Pseudomonadati</taxon>
        <taxon>Planctomycetota</taxon>
        <taxon>Planctomycetia</taxon>
        <taxon>Pirellulales</taxon>
        <taxon>Lacipirellulaceae</taxon>
        <taxon>Aeoliella</taxon>
    </lineage>
</organism>
<evidence type="ECO:0008006" key="5">
    <source>
        <dbReference type="Google" id="ProtNLM"/>
    </source>
</evidence>
<feature type="chain" id="PRO_5021832186" description="Outer membrane protein beta-barrel domain-containing protein" evidence="2">
    <location>
        <begin position="23"/>
        <end position="371"/>
    </location>
</feature>
<feature type="signal peptide" evidence="2">
    <location>
        <begin position="1"/>
        <end position="22"/>
    </location>
</feature>
<evidence type="ECO:0000256" key="2">
    <source>
        <dbReference type="SAM" id="SignalP"/>
    </source>
</evidence>
<dbReference type="KEGG" id="amuc:Pan181_00260"/>
<reference evidence="3 4" key="1">
    <citation type="submission" date="2019-02" db="EMBL/GenBank/DDBJ databases">
        <title>Deep-cultivation of Planctomycetes and their phenomic and genomic characterization uncovers novel biology.</title>
        <authorList>
            <person name="Wiegand S."/>
            <person name="Jogler M."/>
            <person name="Boedeker C."/>
            <person name="Pinto D."/>
            <person name="Vollmers J."/>
            <person name="Rivas-Marin E."/>
            <person name="Kohn T."/>
            <person name="Peeters S.H."/>
            <person name="Heuer A."/>
            <person name="Rast P."/>
            <person name="Oberbeckmann S."/>
            <person name="Bunk B."/>
            <person name="Jeske O."/>
            <person name="Meyerdierks A."/>
            <person name="Storesund J.E."/>
            <person name="Kallscheuer N."/>
            <person name="Luecker S."/>
            <person name="Lage O.M."/>
            <person name="Pohl T."/>
            <person name="Merkel B.J."/>
            <person name="Hornburger P."/>
            <person name="Mueller R.-W."/>
            <person name="Bruemmer F."/>
            <person name="Labrenz M."/>
            <person name="Spormann A.M."/>
            <person name="Op den Camp H."/>
            <person name="Overmann J."/>
            <person name="Amann R."/>
            <person name="Jetten M.S.M."/>
            <person name="Mascher T."/>
            <person name="Medema M.H."/>
            <person name="Devos D.P."/>
            <person name="Kaster A.-K."/>
            <person name="Ovreas L."/>
            <person name="Rohde M."/>
            <person name="Galperin M.Y."/>
            <person name="Jogler C."/>
        </authorList>
    </citation>
    <scope>NUCLEOTIDE SEQUENCE [LARGE SCALE GENOMIC DNA]</scope>
    <source>
        <strain evidence="3 4">Pan181</strain>
    </source>
</reference>